<proteinExistence type="predicted"/>
<dbReference type="STRING" id="1797716.A3D07_00055"/>
<name>A0A1F5GED6_9BACT</name>
<evidence type="ECO:0000313" key="1">
    <source>
        <dbReference type="EMBL" id="OGD90187.1"/>
    </source>
</evidence>
<reference evidence="1 2" key="1">
    <citation type="journal article" date="2016" name="Nat. Commun.">
        <title>Thousands of microbial genomes shed light on interconnected biogeochemical processes in an aquifer system.</title>
        <authorList>
            <person name="Anantharaman K."/>
            <person name="Brown C.T."/>
            <person name="Hug L.A."/>
            <person name="Sharon I."/>
            <person name="Castelle C.J."/>
            <person name="Probst A.J."/>
            <person name="Thomas B.C."/>
            <person name="Singh A."/>
            <person name="Wilkins M.J."/>
            <person name="Karaoz U."/>
            <person name="Brodie E.L."/>
            <person name="Williams K.H."/>
            <person name="Hubbard S.S."/>
            <person name="Banfield J.F."/>
        </authorList>
    </citation>
    <scope>NUCLEOTIDE SEQUENCE [LARGE SCALE GENOMIC DNA]</scope>
</reference>
<accession>A0A1F5GED6</accession>
<gene>
    <name evidence="1" type="ORF">A3D07_00055</name>
</gene>
<evidence type="ECO:0000313" key="2">
    <source>
        <dbReference type="Proteomes" id="UP000177124"/>
    </source>
</evidence>
<organism evidence="1 2">
    <name type="scientific">Candidatus Curtissbacteria bacterium RIFCSPHIGHO2_02_FULL_42_15</name>
    <dbReference type="NCBI Taxonomy" id="1797716"/>
    <lineage>
        <taxon>Bacteria</taxon>
        <taxon>Candidatus Curtissiibacteriota</taxon>
    </lineage>
</organism>
<sequence length="113" mass="12927">MGKRLGAFKIGVDGKILDYRLGKNLNLDDVKNFFSKKYKVKKLWQGARHVLGELEKSNQKLFLNFQQPKASVQLQKMNTIGIKNLTAKSKGQAQTIGYLKITTAEFIIIIYFF</sequence>
<dbReference type="Proteomes" id="UP000177124">
    <property type="component" value="Unassembled WGS sequence"/>
</dbReference>
<dbReference type="AlphaFoldDB" id="A0A1F5GED6"/>
<comment type="caution">
    <text evidence="1">The sequence shown here is derived from an EMBL/GenBank/DDBJ whole genome shotgun (WGS) entry which is preliminary data.</text>
</comment>
<protein>
    <submittedName>
        <fullName evidence="1">Uncharacterized protein</fullName>
    </submittedName>
</protein>
<dbReference type="EMBL" id="MFBF01000052">
    <property type="protein sequence ID" value="OGD90187.1"/>
    <property type="molecule type" value="Genomic_DNA"/>
</dbReference>